<keyword evidence="1" id="KW-0285">Flavoprotein</keyword>
<dbReference type="EMBL" id="JAMTCG010000010">
    <property type="protein sequence ID" value="MCP2162998.1"/>
    <property type="molecule type" value="Genomic_DNA"/>
</dbReference>
<dbReference type="Pfam" id="PF03060">
    <property type="entry name" value="NMO"/>
    <property type="match status" value="2"/>
</dbReference>
<sequence>MTGLHTAWTRSVGLTTPIVCAPMGGAAGGALATAVSRAGGLGMIGMGSSGSTDRLRAELSVFDARDRPWGIGLVDWRMRQDTELLPTAIAAGPTLLSVSFGESFEWVADARAQGITTTTQVATVAEAVRAQDAGIDVVVARGSEGGGHGAPTVGALTLLCAVLDRVQIPVLAAGGIASARGVAAALAAGASGVWVGTVFSGCVESLIDDDARAALVTADETTTEVTTRFDRAAGHAWPDRFPERVLTSAVDGGTGVNAGQGVAMVRRTRSAAEVIADLTSGAADLLGRWSR</sequence>
<keyword evidence="3" id="KW-0560">Oxidoreductase</keyword>
<dbReference type="SUPFAM" id="SSF51412">
    <property type="entry name" value="Inosine monophosphate dehydrogenase (IMPDH)"/>
    <property type="match status" value="1"/>
</dbReference>
<dbReference type="PANTHER" id="PTHR32332">
    <property type="entry name" value="2-NITROPROPANE DIOXYGENASE"/>
    <property type="match status" value="1"/>
</dbReference>
<evidence type="ECO:0000313" key="5">
    <source>
        <dbReference type="Proteomes" id="UP001205740"/>
    </source>
</evidence>
<evidence type="ECO:0000256" key="2">
    <source>
        <dbReference type="ARBA" id="ARBA00022643"/>
    </source>
</evidence>
<proteinExistence type="predicted"/>
<dbReference type="PANTHER" id="PTHR32332:SF31">
    <property type="entry name" value="2-NITROPROPANE DIOXYGENASE FAMILY, PUTATIVE (AFU_ORTHOLOGUE AFUA_2G09850)-RELATED"/>
    <property type="match status" value="1"/>
</dbReference>
<protein>
    <submittedName>
        <fullName evidence="4">Nitronate monooxygenase</fullName>
    </submittedName>
</protein>
<name>A0ABT1HB00_9NOCA</name>
<dbReference type="CDD" id="cd04730">
    <property type="entry name" value="NPD_like"/>
    <property type="match status" value="1"/>
</dbReference>
<keyword evidence="2" id="KW-0288">FMN</keyword>
<gene>
    <name evidence="4" type="ORF">LX12_004211</name>
</gene>
<dbReference type="InterPro" id="IPR013785">
    <property type="entry name" value="Aldolase_TIM"/>
</dbReference>
<dbReference type="Gene3D" id="3.20.20.70">
    <property type="entry name" value="Aldolase class I"/>
    <property type="match status" value="1"/>
</dbReference>
<evidence type="ECO:0000256" key="3">
    <source>
        <dbReference type="ARBA" id="ARBA00023002"/>
    </source>
</evidence>
<comment type="caution">
    <text evidence="4">The sequence shown here is derived from an EMBL/GenBank/DDBJ whole genome shotgun (WGS) entry which is preliminary data.</text>
</comment>
<dbReference type="InterPro" id="IPR004136">
    <property type="entry name" value="NMO"/>
</dbReference>
<evidence type="ECO:0000313" key="4">
    <source>
        <dbReference type="EMBL" id="MCP2162998.1"/>
    </source>
</evidence>
<keyword evidence="5" id="KW-1185">Reference proteome</keyword>
<organism evidence="4 5">
    <name type="scientific">Williamsia serinedens</name>
    <dbReference type="NCBI Taxonomy" id="391736"/>
    <lineage>
        <taxon>Bacteria</taxon>
        <taxon>Bacillati</taxon>
        <taxon>Actinomycetota</taxon>
        <taxon>Actinomycetes</taxon>
        <taxon>Mycobacteriales</taxon>
        <taxon>Nocardiaceae</taxon>
        <taxon>Williamsia</taxon>
    </lineage>
</organism>
<dbReference type="Proteomes" id="UP001205740">
    <property type="component" value="Unassembled WGS sequence"/>
</dbReference>
<accession>A0ABT1HB00</accession>
<keyword evidence="4" id="KW-0503">Monooxygenase</keyword>
<reference evidence="4 5" key="1">
    <citation type="submission" date="2022-06" db="EMBL/GenBank/DDBJ databases">
        <title>Genomic Encyclopedia of Archaeal and Bacterial Type Strains, Phase II (KMG-II): from individual species to whole genera.</title>
        <authorList>
            <person name="Goeker M."/>
        </authorList>
    </citation>
    <scope>NUCLEOTIDE SEQUENCE [LARGE SCALE GENOMIC DNA]</scope>
    <source>
        <strain evidence="4 5">DSM 45037</strain>
    </source>
</reference>
<dbReference type="RefSeq" id="WP_308214049.1">
    <property type="nucleotide sequence ID" value="NZ_BAAAOE010000007.1"/>
</dbReference>
<evidence type="ECO:0000256" key="1">
    <source>
        <dbReference type="ARBA" id="ARBA00022630"/>
    </source>
</evidence>
<dbReference type="GO" id="GO:0004497">
    <property type="term" value="F:monooxygenase activity"/>
    <property type="evidence" value="ECO:0007669"/>
    <property type="project" value="UniProtKB-KW"/>
</dbReference>